<keyword evidence="2" id="KW-0418">Kinase</keyword>
<dbReference type="EMBL" id="JAOQJQ010000004">
    <property type="protein sequence ID" value="MCU6762699.1"/>
    <property type="molecule type" value="Genomic_DNA"/>
</dbReference>
<dbReference type="Proteomes" id="UP001652442">
    <property type="component" value="Unassembled WGS sequence"/>
</dbReference>
<feature type="domain" description="HipA-like C-terminal" evidence="3">
    <location>
        <begin position="120"/>
        <end position="198"/>
    </location>
</feature>
<gene>
    <name evidence="4" type="ORF">OCV88_10175</name>
</gene>
<protein>
    <submittedName>
        <fullName evidence="4">HipA domain-containing protein</fullName>
    </submittedName>
</protein>
<name>A0ABT2TKG3_9FIRM</name>
<sequence length="293" mass="34272">MKDFSFWEEYEGASEGSGRSEKIWLQNPDTGQTGLFKFKKDIGTTDHVSECIAYKIAQLLEIPCAKFELGMYKGREGSMSYNIIKNSNQILVEGIYFITLIYPGYNPERFIDSSTKHRYSVEMVKKAIEAFVSIEDFLKMLMFDYLIGNSDRHQNNWAIIIEGDKKEWSPLYDNSSSLCAYISEEQIAGYFGKDKNRWNALVDTKSRSLLRCKKFDEKRPTHLTVLKYLKENYFEETCSFANKILTIMTEKQIYDILKSYSREELSDNKKKLISKYLSEKRKMLGMVYFGEEK</sequence>
<evidence type="ECO:0000256" key="1">
    <source>
        <dbReference type="ARBA" id="ARBA00022679"/>
    </source>
</evidence>
<keyword evidence="5" id="KW-1185">Reference proteome</keyword>
<evidence type="ECO:0000259" key="3">
    <source>
        <dbReference type="Pfam" id="PF07804"/>
    </source>
</evidence>
<dbReference type="RefSeq" id="WP_158425406.1">
    <property type="nucleotide sequence ID" value="NZ_JAOQJQ010000004.1"/>
</dbReference>
<comment type="caution">
    <text evidence="4">The sequence shown here is derived from an EMBL/GenBank/DDBJ whole genome shotgun (WGS) entry which is preliminary data.</text>
</comment>
<proteinExistence type="predicted"/>
<dbReference type="Gene3D" id="1.10.1070.20">
    <property type="match status" value="1"/>
</dbReference>
<accession>A0ABT2TKG3</accession>
<keyword evidence="1" id="KW-0808">Transferase</keyword>
<evidence type="ECO:0000313" key="4">
    <source>
        <dbReference type="EMBL" id="MCU6762699.1"/>
    </source>
</evidence>
<dbReference type="Pfam" id="PF07804">
    <property type="entry name" value="HipA_C"/>
    <property type="match status" value="1"/>
</dbReference>
<evidence type="ECO:0000256" key="2">
    <source>
        <dbReference type="ARBA" id="ARBA00022777"/>
    </source>
</evidence>
<dbReference type="InterPro" id="IPR012893">
    <property type="entry name" value="HipA-like_C"/>
</dbReference>
<evidence type="ECO:0000313" key="5">
    <source>
        <dbReference type="Proteomes" id="UP001652442"/>
    </source>
</evidence>
<reference evidence="4 5" key="1">
    <citation type="journal article" date="2021" name="ISME Commun">
        <title>Automated analysis of genomic sequences facilitates high-throughput and comprehensive description of bacteria.</title>
        <authorList>
            <person name="Hitch T.C.A."/>
        </authorList>
    </citation>
    <scope>NUCLEOTIDE SEQUENCE [LARGE SCALE GENOMIC DNA]</scope>
    <source>
        <strain evidence="4 5">Sanger_109</strain>
    </source>
</reference>
<organism evidence="4 5">
    <name type="scientific">Brotonthovivens ammoniilytica</name>
    <dbReference type="NCBI Taxonomy" id="2981725"/>
    <lineage>
        <taxon>Bacteria</taxon>
        <taxon>Bacillati</taxon>
        <taxon>Bacillota</taxon>
        <taxon>Clostridia</taxon>
        <taxon>Lachnospirales</taxon>
        <taxon>Lachnospiraceae</taxon>
        <taxon>Brotonthovivens</taxon>
    </lineage>
</organism>